<name>A0A6A4KCK6_APOLU</name>
<dbReference type="EMBL" id="WIXP02000001">
    <property type="protein sequence ID" value="KAF6217099.1"/>
    <property type="molecule type" value="Genomic_DNA"/>
</dbReference>
<evidence type="ECO:0000313" key="1">
    <source>
        <dbReference type="EMBL" id="KAF6217099.1"/>
    </source>
</evidence>
<evidence type="ECO:0000313" key="2">
    <source>
        <dbReference type="Proteomes" id="UP000466442"/>
    </source>
</evidence>
<proteinExistence type="predicted"/>
<organism evidence="1 2">
    <name type="scientific">Apolygus lucorum</name>
    <name type="common">Small green plant bug</name>
    <name type="synonym">Lygocoris lucorum</name>
    <dbReference type="NCBI Taxonomy" id="248454"/>
    <lineage>
        <taxon>Eukaryota</taxon>
        <taxon>Metazoa</taxon>
        <taxon>Ecdysozoa</taxon>
        <taxon>Arthropoda</taxon>
        <taxon>Hexapoda</taxon>
        <taxon>Insecta</taxon>
        <taxon>Pterygota</taxon>
        <taxon>Neoptera</taxon>
        <taxon>Paraneoptera</taxon>
        <taxon>Hemiptera</taxon>
        <taxon>Heteroptera</taxon>
        <taxon>Panheteroptera</taxon>
        <taxon>Cimicomorpha</taxon>
        <taxon>Miridae</taxon>
        <taxon>Mirini</taxon>
        <taxon>Apolygus</taxon>
    </lineage>
</organism>
<reference evidence="1" key="1">
    <citation type="journal article" date="2021" name="Mol. Ecol. Resour.">
        <title>Apolygus lucorum genome provides insights into omnivorousness and mesophyll feeding.</title>
        <authorList>
            <person name="Liu Y."/>
            <person name="Liu H."/>
            <person name="Wang H."/>
            <person name="Huang T."/>
            <person name="Liu B."/>
            <person name="Yang B."/>
            <person name="Yin L."/>
            <person name="Li B."/>
            <person name="Zhang Y."/>
            <person name="Zhang S."/>
            <person name="Jiang F."/>
            <person name="Zhang X."/>
            <person name="Ren Y."/>
            <person name="Wang B."/>
            <person name="Wang S."/>
            <person name="Lu Y."/>
            <person name="Wu K."/>
            <person name="Fan W."/>
            <person name="Wang G."/>
        </authorList>
    </citation>
    <scope>NUCLEOTIDE SEQUENCE</scope>
    <source>
        <strain evidence="1">12Hb</strain>
    </source>
</reference>
<dbReference type="AlphaFoldDB" id="A0A6A4KCK6"/>
<keyword evidence="2" id="KW-1185">Reference proteome</keyword>
<gene>
    <name evidence="1" type="ORF">GE061_001452</name>
</gene>
<protein>
    <submittedName>
        <fullName evidence="1">Uncharacterized protein</fullName>
    </submittedName>
</protein>
<dbReference type="Proteomes" id="UP000466442">
    <property type="component" value="Linkage Group LG1"/>
</dbReference>
<comment type="caution">
    <text evidence="1">The sequence shown here is derived from an EMBL/GenBank/DDBJ whole genome shotgun (WGS) entry which is preliminary data.</text>
</comment>
<sequence>MRPPRTVISALLILGFTSFSAAKPFTKEDELKLIKLQPKMKIPKIDEFLESDLKKKGSLVVYTFKYKNYAEDKTCTVVFKQLHKPKDNIESEHKWNCRQYPIDPELVGPDYGSSGE</sequence>
<accession>A0A6A4KCK6</accession>